<accession>A0AA40AJK4</accession>
<dbReference type="AlphaFoldDB" id="A0AA40AJK4"/>
<protein>
    <submittedName>
        <fullName evidence="2">Uncharacterized protein</fullName>
    </submittedName>
</protein>
<dbReference type="GeneID" id="85328597"/>
<reference evidence="2" key="1">
    <citation type="submission" date="2023-06" db="EMBL/GenBank/DDBJ databases">
        <title>Genome-scale phylogeny and comparative genomics of the fungal order Sordariales.</title>
        <authorList>
            <consortium name="Lawrence Berkeley National Laboratory"/>
            <person name="Hensen N."/>
            <person name="Bonometti L."/>
            <person name="Westerberg I."/>
            <person name="Brannstrom I.O."/>
            <person name="Guillou S."/>
            <person name="Cros-Aarteil S."/>
            <person name="Calhoun S."/>
            <person name="Haridas S."/>
            <person name="Kuo A."/>
            <person name="Mondo S."/>
            <person name="Pangilinan J."/>
            <person name="Riley R."/>
            <person name="LaButti K."/>
            <person name="Andreopoulos B."/>
            <person name="Lipzen A."/>
            <person name="Chen C."/>
            <person name="Yanf M."/>
            <person name="Daum C."/>
            <person name="Ng V."/>
            <person name="Clum A."/>
            <person name="Steindorff A."/>
            <person name="Ohm R."/>
            <person name="Martin F."/>
            <person name="Silar P."/>
            <person name="Natvig D."/>
            <person name="Lalanne C."/>
            <person name="Gautier V."/>
            <person name="Ament-velasquez S.L."/>
            <person name="Kruys A."/>
            <person name="Hutchinson M.I."/>
            <person name="Powell A.J."/>
            <person name="Barry K."/>
            <person name="Miller A.N."/>
            <person name="Grigoriev I.V."/>
            <person name="Debuchy R."/>
            <person name="Gladieux P."/>
            <person name="Thoren M.H."/>
            <person name="Johannesson H."/>
        </authorList>
    </citation>
    <scope>NUCLEOTIDE SEQUENCE</scope>
    <source>
        <strain evidence="2">SMH2392-1A</strain>
    </source>
</reference>
<dbReference type="RefSeq" id="XP_060295743.1">
    <property type="nucleotide sequence ID" value="XM_060445327.1"/>
</dbReference>
<name>A0AA40AJK4_9PEZI</name>
<proteinExistence type="predicted"/>
<feature type="compositionally biased region" description="Low complexity" evidence="1">
    <location>
        <begin position="14"/>
        <end position="27"/>
    </location>
</feature>
<evidence type="ECO:0000256" key="1">
    <source>
        <dbReference type="SAM" id="MobiDB-lite"/>
    </source>
</evidence>
<sequence length="182" mass="18426">MAGSRRSSARKNSRATAPPATPAAATPGPRPFFDPSGPESRVVNEMPAGAKGLVASRWATPSTAPQQTAAPAPAYATVVDPATPFLEPSGQQFRVVNDMPASANGLAASRWATPSNGTQTAAPTITPAAITLAAITPVAITPAAITPAAAQATPFLLRPGLQAHFINQMPADAKGLAASRWA</sequence>
<keyword evidence="3" id="KW-1185">Reference proteome</keyword>
<gene>
    <name evidence="2" type="ORF">B0T26DRAFT_751085</name>
</gene>
<evidence type="ECO:0000313" key="2">
    <source>
        <dbReference type="EMBL" id="KAK0716950.1"/>
    </source>
</evidence>
<dbReference type="EMBL" id="JAUIRO010000004">
    <property type="protein sequence ID" value="KAK0716950.1"/>
    <property type="molecule type" value="Genomic_DNA"/>
</dbReference>
<feature type="region of interest" description="Disordered" evidence="1">
    <location>
        <begin position="1"/>
        <end position="48"/>
    </location>
</feature>
<comment type="caution">
    <text evidence="2">The sequence shown here is derived from an EMBL/GenBank/DDBJ whole genome shotgun (WGS) entry which is preliminary data.</text>
</comment>
<evidence type="ECO:0000313" key="3">
    <source>
        <dbReference type="Proteomes" id="UP001172101"/>
    </source>
</evidence>
<dbReference type="Proteomes" id="UP001172101">
    <property type="component" value="Unassembled WGS sequence"/>
</dbReference>
<organism evidence="2 3">
    <name type="scientific">Lasiosphaeria miniovina</name>
    <dbReference type="NCBI Taxonomy" id="1954250"/>
    <lineage>
        <taxon>Eukaryota</taxon>
        <taxon>Fungi</taxon>
        <taxon>Dikarya</taxon>
        <taxon>Ascomycota</taxon>
        <taxon>Pezizomycotina</taxon>
        <taxon>Sordariomycetes</taxon>
        <taxon>Sordariomycetidae</taxon>
        <taxon>Sordariales</taxon>
        <taxon>Lasiosphaeriaceae</taxon>
        <taxon>Lasiosphaeria</taxon>
    </lineage>
</organism>